<evidence type="ECO:0000313" key="6">
    <source>
        <dbReference type="EMBL" id="CAI9113046.1"/>
    </source>
</evidence>
<keyword evidence="3" id="KW-0017">Alkaloid metabolism</keyword>
<dbReference type="AlphaFoldDB" id="A0AAV1DYJ3"/>
<organism evidence="6 7">
    <name type="scientific">Oldenlandia corymbosa var. corymbosa</name>
    <dbReference type="NCBI Taxonomy" id="529605"/>
    <lineage>
        <taxon>Eukaryota</taxon>
        <taxon>Viridiplantae</taxon>
        <taxon>Streptophyta</taxon>
        <taxon>Embryophyta</taxon>
        <taxon>Tracheophyta</taxon>
        <taxon>Spermatophyta</taxon>
        <taxon>Magnoliopsida</taxon>
        <taxon>eudicotyledons</taxon>
        <taxon>Gunneridae</taxon>
        <taxon>Pentapetalae</taxon>
        <taxon>asterids</taxon>
        <taxon>lamiids</taxon>
        <taxon>Gentianales</taxon>
        <taxon>Rubiaceae</taxon>
        <taxon>Rubioideae</taxon>
        <taxon>Spermacoceae</taxon>
        <taxon>Hedyotis-Oldenlandia complex</taxon>
        <taxon>Oldenlandia</taxon>
    </lineage>
</organism>
<dbReference type="PANTHER" id="PTHR31623">
    <property type="entry name" value="F21J9.9"/>
    <property type="match status" value="1"/>
</dbReference>
<gene>
    <name evidence="6" type="ORF">OLC1_LOCUS20128</name>
</gene>
<comment type="similarity">
    <text evidence="1">Belongs to the plant acyltransferase family.</text>
</comment>
<dbReference type="PANTHER" id="PTHR31623:SF105">
    <property type="entry name" value="VINORINE SYNTHASE-LIKE"/>
    <property type="match status" value="1"/>
</dbReference>
<evidence type="ECO:0000256" key="3">
    <source>
        <dbReference type="ARBA" id="ARBA00022589"/>
    </source>
</evidence>
<evidence type="ECO:0000256" key="5">
    <source>
        <dbReference type="ARBA" id="ARBA00023315"/>
    </source>
</evidence>
<accession>A0AAV1DYJ3</accession>
<comment type="subunit">
    <text evidence="2">Monomer.</text>
</comment>
<keyword evidence="4" id="KW-0808">Transferase</keyword>
<proteinExistence type="inferred from homology"/>
<dbReference type="GO" id="GO:0016746">
    <property type="term" value="F:acyltransferase activity"/>
    <property type="evidence" value="ECO:0007669"/>
    <property type="project" value="UniProtKB-KW"/>
</dbReference>
<dbReference type="Gene3D" id="3.30.559.10">
    <property type="entry name" value="Chloramphenicol acetyltransferase-like domain"/>
    <property type="match status" value="2"/>
</dbReference>
<sequence length="433" mass="48280">MEIINIISKELIKPSSPTPSDCRDFKLSFISQRIPHSYFPLILYYPSPQNLNQSETSKWLKKSLSKTLSHFYPMAGRMNDQGSIDCNDEGILFVESRVDGNLLELINHPDVQILEQLVPCKSNGILSHANELLAVQVNYFKCGGIAVGFCHSHRIGDGRTLASFISGWAAETVAAAPTSYNTLIPVLNAASDLFPPRNTLDFRPASRPRVLEPPKERLLTKRFIFSPSTIELLKSQVISSSSSDAKAKPSRVRVVSAYIWKCCMVAEGLGKTDRSVAFHPVDLRRRIDPPLPDSSFGNIFQMAYAEANGGEDWMDLVGILSRAIGKIDEEYFSKLLSENGHELAKSNFEQYGKYAFERGLQTVRFTSWCGFPLCDADFGWGKPIWVSSTSYSGKNVVFLFDSMLCDGGIEAWINMDATKMDKLEEELNMVGGE</sequence>
<evidence type="ECO:0000256" key="2">
    <source>
        <dbReference type="ARBA" id="ARBA00011245"/>
    </source>
</evidence>
<evidence type="ECO:0000256" key="4">
    <source>
        <dbReference type="ARBA" id="ARBA00022679"/>
    </source>
</evidence>
<reference evidence="6" key="1">
    <citation type="submission" date="2023-03" db="EMBL/GenBank/DDBJ databases">
        <authorList>
            <person name="Julca I."/>
        </authorList>
    </citation>
    <scope>NUCLEOTIDE SEQUENCE</scope>
</reference>
<dbReference type="EMBL" id="OX459124">
    <property type="protein sequence ID" value="CAI9113046.1"/>
    <property type="molecule type" value="Genomic_DNA"/>
</dbReference>
<dbReference type="Proteomes" id="UP001161247">
    <property type="component" value="Chromosome 7"/>
</dbReference>
<name>A0AAV1DYJ3_OLDCO</name>
<evidence type="ECO:0000313" key="7">
    <source>
        <dbReference type="Proteomes" id="UP001161247"/>
    </source>
</evidence>
<dbReference type="GO" id="GO:0009820">
    <property type="term" value="P:alkaloid metabolic process"/>
    <property type="evidence" value="ECO:0007669"/>
    <property type="project" value="UniProtKB-KW"/>
</dbReference>
<keyword evidence="5" id="KW-0012">Acyltransferase</keyword>
<evidence type="ECO:0000256" key="1">
    <source>
        <dbReference type="ARBA" id="ARBA00009861"/>
    </source>
</evidence>
<dbReference type="Pfam" id="PF02458">
    <property type="entry name" value="Transferase"/>
    <property type="match status" value="1"/>
</dbReference>
<protein>
    <submittedName>
        <fullName evidence="6">OLC1v1013573C1</fullName>
    </submittedName>
</protein>
<dbReference type="InterPro" id="IPR023213">
    <property type="entry name" value="CAT-like_dom_sf"/>
</dbReference>
<keyword evidence="7" id="KW-1185">Reference proteome</keyword>